<dbReference type="InterPro" id="IPR011650">
    <property type="entry name" value="Peptidase_M20_dimer"/>
</dbReference>
<dbReference type="Proteomes" id="UP001165289">
    <property type="component" value="Unassembled WGS sequence"/>
</dbReference>
<dbReference type="InterPro" id="IPR017144">
    <property type="entry name" value="Xaa-Arg_dipeptidase"/>
</dbReference>
<dbReference type="SUPFAM" id="SSF55031">
    <property type="entry name" value="Bacterial exopeptidase dimerisation domain"/>
    <property type="match status" value="1"/>
</dbReference>
<evidence type="ECO:0000259" key="2">
    <source>
        <dbReference type="Pfam" id="PF07687"/>
    </source>
</evidence>
<dbReference type="FunFam" id="3.30.70.360:FF:000004">
    <property type="entry name" value="Peptidase M20 domain-containing protein 2"/>
    <property type="match status" value="1"/>
</dbReference>
<sequence>MMEEVKAHAILTDFLQAEGFKVERSYILPTAFKAIYYTQSDEPDVNACVICEYDALPGVEHGCGHNLIAEAGLAAAIGIKAVIEIFPDVKLKLTVMGTPGEEGGGGKIKMLSKEAFKGIDFAIMVHPANFNAIYPNVLSLNGMEITYTGKPAHAAAYPWEGVNALDAAVNAYSAVSMMRQQFKPTWRAHGVFTDGGLKPNVIPDRAVLSYMIRAPNNAELEQLMDKLEGCFNAGATATGCTVVINKSDIPYFDMRTNSILAEIYRNNSMELGMTYPDIETDKAQSSFSTDMGNVSYEVPSIHPTYALNTTSVNHTTEFNLASNTIESHEITLIAGIAMAHTAIDVVFTDGVLIQVKEEFYKNK</sequence>
<dbReference type="Gene3D" id="3.40.630.10">
    <property type="entry name" value="Zn peptidases"/>
    <property type="match status" value="1"/>
</dbReference>
<dbReference type="InterPro" id="IPR036264">
    <property type="entry name" value="Bact_exopeptidase_dim_dom"/>
</dbReference>
<name>A0AAV7KHZ8_9METZ</name>
<dbReference type="PANTHER" id="PTHR30575">
    <property type="entry name" value="PEPTIDASE M20"/>
    <property type="match status" value="1"/>
</dbReference>
<dbReference type="Gene3D" id="3.30.70.360">
    <property type="match status" value="1"/>
</dbReference>
<dbReference type="PIRSF" id="PIRSF037226">
    <property type="entry name" value="Amidohydrolase_ACY1L2_prd"/>
    <property type="match status" value="1"/>
</dbReference>
<dbReference type="InterPro" id="IPR052030">
    <property type="entry name" value="Peptidase_M20/M20A_hydrolases"/>
</dbReference>
<proteinExistence type="inferred from homology"/>
<dbReference type="GO" id="GO:0016805">
    <property type="term" value="F:dipeptidase activity"/>
    <property type="evidence" value="ECO:0007669"/>
    <property type="project" value="InterPro"/>
</dbReference>
<accession>A0AAV7KHZ8</accession>
<evidence type="ECO:0000256" key="1">
    <source>
        <dbReference type="PIRNR" id="PIRNR037226"/>
    </source>
</evidence>
<evidence type="ECO:0000313" key="4">
    <source>
        <dbReference type="Proteomes" id="UP001165289"/>
    </source>
</evidence>
<gene>
    <name evidence="3" type="ORF">LOD99_14099</name>
</gene>
<dbReference type="Pfam" id="PF07687">
    <property type="entry name" value="M20_dimer"/>
    <property type="match status" value="1"/>
</dbReference>
<dbReference type="EMBL" id="JAKMXF010000033">
    <property type="protein sequence ID" value="KAI6660515.1"/>
    <property type="molecule type" value="Genomic_DNA"/>
</dbReference>
<dbReference type="SUPFAM" id="SSF53187">
    <property type="entry name" value="Zn-dependent exopeptidases"/>
    <property type="match status" value="1"/>
</dbReference>
<dbReference type="PANTHER" id="PTHR30575:SF0">
    <property type="entry name" value="XAA-ARG DIPEPTIDASE"/>
    <property type="match status" value="1"/>
</dbReference>
<reference evidence="3 4" key="1">
    <citation type="journal article" date="2023" name="BMC Biol.">
        <title>The compact genome of the sponge Oopsacas minuta (Hexactinellida) is lacking key metazoan core genes.</title>
        <authorList>
            <person name="Santini S."/>
            <person name="Schenkelaars Q."/>
            <person name="Jourda C."/>
            <person name="Duchesne M."/>
            <person name="Belahbib H."/>
            <person name="Rocher C."/>
            <person name="Selva M."/>
            <person name="Riesgo A."/>
            <person name="Vervoort M."/>
            <person name="Leys S.P."/>
            <person name="Kodjabachian L."/>
            <person name="Le Bivic A."/>
            <person name="Borchiellini C."/>
            <person name="Claverie J.M."/>
            <person name="Renard E."/>
        </authorList>
    </citation>
    <scope>NUCLEOTIDE SEQUENCE [LARGE SCALE GENOMIC DNA]</scope>
    <source>
        <strain evidence="3">SPO-2</strain>
    </source>
</reference>
<dbReference type="Pfam" id="PF01546">
    <property type="entry name" value="Peptidase_M20"/>
    <property type="match status" value="1"/>
</dbReference>
<dbReference type="CDD" id="cd05672">
    <property type="entry name" value="M20_ACY1L2-like"/>
    <property type="match status" value="1"/>
</dbReference>
<protein>
    <recommendedName>
        <fullName evidence="1">Peptidase M20 domain-containing protein 2</fullName>
    </recommendedName>
</protein>
<keyword evidence="4" id="KW-1185">Reference proteome</keyword>
<dbReference type="AlphaFoldDB" id="A0AAV7KHZ8"/>
<organism evidence="3 4">
    <name type="scientific">Oopsacas minuta</name>
    <dbReference type="NCBI Taxonomy" id="111878"/>
    <lineage>
        <taxon>Eukaryota</taxon>
        <taxon>Metazoa</taxon>
        <taxon>Porifera</taxon>
        <taxon>Hexactinellida</taxon>
        <taxon>Hexasterophora</taxon>
        <taxon>Lyssacinosida</taxon>
        <taxon>Leucopsacidae</taxon>
        <taxon>Oopsacas</taxon>
    </lineage>
</organism>
<dbReference type="InterPro" id="IPR002933">
    <property type="entry name" value="Peptidase_M20"/>
</dbReference>
<evidence type="ECO:0000313" key="3">
    <source>
        <dbReference type="EMBL" id="KAI6660515.1"/>
    </source>
</evidence>
<feature type="domain" description="Peptidase M20 dimerisation" evidence="2">
    <location>
        <begin position="141"/>
        <end position="233"/>
    </location>
</feature>
<comment type="similarity">
    <text evidence="1">Belongs to the peptidase M20A family.</text>
</comment>
<comment type="caution">
    <text evidence="3">The sequence shown here is derived from an EMBL/GenBank/DDBJ whole genome shotgun (WGS) entry which is preliminary data.</text>
</comment>